<protein>
    <submittedName>
        <fullName evidence="4">S-layer family protein</fullName>
    </submittedName>
</protein>
<evidence type="ECO:0000313" key="5">
    <source>
        <dbReference type="Proteomes" id="UP000256977"/>
    </source>
</evidence>
<keyword evidence="2" id="KW-0732">Signal</keyword>
<feature type="compositionally biased region" description="Polar residues" evidence="1">
    <location>
        <begin position="877"/>
        <end position="889"/>
    </location>
</feature>
<dbReference type="InterPro" id="IPR053139">
    <property type="entry name" value="Surface_bspA-like"/>
</dbReference>
<dbReference type="PROSITE" id="PS51272">
    <property type="entry name" value="SLH"/>
    <property type="match status" value="3"/>
</dbReference>
<feature type="signal peptide" evidence="2">
    <location>
        <begin position="1"/>
        <end position="33"/>
    </location>
</feature>
<dbReference type="InterPro" id="IPR032675">
    <property type="entry name" value="LRR_dom_sf"/>
</dbReference>
<gene>
    <name evidence="4" type="ORF">DFP98_105154</name>
</gene>
<proteinExistence type="predicted"/>
<dbReference type="RefSeq" id="WP_116060154.1">
    <property type="nucleotide sequence ID" value="NZ_QRDZ01000005.1"/>
</dbReference>
<dbReference type="OrthoDB" id="1723494at2"/>
<name>A0A3D9KFB9_9BACL</name>
<accession>A0A3D9KFB9</accession>
<evidence type="ECO:0000256" key="1">
    <source>
        <dbReference type="SAM" id="MobiDB-lite"/>
    </source>
</evidence>
<dbReference type="SUPFAM" id="SSF52058">
    <property type="entry name" value="L domain-like"/>
    <property type="match status" value="2"/>
</dbReference>
<keyword evidence="5" id="KW-1185">Reference proteome</keyword>
<feature type="region of interest" description="Disordered" evidence="1">
    <location>
        <begin position="877"/>
        <end position="898"/>
    </location>
</feature>
<dbReference type="InterPro" id="IPR001119">
    <property type="entry name" value="SLH_dom"/>
</dbReference>
<dbReference type="PANTHER" id="PTHR45661">
    <property type="entry name" value="SURFACE ANTIGEN"/>
    <property type="match status" value="1"/>
</dbReference>
<dbReference type="Gene3D" id="3.80.10.10">
    <property type="entry name" value="Ribonuclease Inhibitor"/>
    <property type="match status" value="4"/>
</dbReference>
<feature type="chain" id="PRO_5017579056" evidence="2">
    <location>
        <begin position="34"/>
        <end position="1326"/>
    </location>
</feature>
<reference evidence="4 5" key="1">
    <citation type="submission" date="2018-07" db="EMBL/GenBank/DDBJ databases">
        <title>Genomic Encyclopedia of Type Strains, Phase III (KMG-III): the genomes of soil and plant-associated and newly described type strains.</title>
        <authorList>
            <person name="Whitman W."/>
        </authorList>
    </citation>
    <scope>NUCLEOTIDE SEQUENCE [LARGE SCALE GENOMIC DNA]</scope>
    <source>
        <strain evidence="4 5">CECT 7287</strain>
    </source>
</reference>
<feature type="domain" description="SLH" evidence="3">
    <location>
        <begin position="1134"/>
        <end position="1197"/>
    </location>
</feature>
<dbReference type="Proteomes" id="UP000256977">
    <property type="component" value="Unassembled WGS sequence"/>
</dbReference>
<comment type="caution">
    <text evidence="4">The sequence shown here is derived from an EMBL/GenBank/DDBJ whole genome shotgun (WGS) entry which is preliminary data.</text>
</comment>
<feature type="domain" description="SLH" evidence="3">
    <location>
        <begin position="1266"/>
        <end position="1326"/>
    </location>
</feature>
<sequence>MKRGIIHKLGVYLLAVSMMLGSHLLYAVPSAQAAIEGEYEYFPVEDGSAVRLSSYNGNDEDVVIPAQLGGLNVVEISTGAFRNKQLKSVTIPNTVERFGYEAFANNQLTEIIIPDSVMDLGRLTFSGNQLTDVEIPSGVTSIGERVFLNNQLTSVTIPDTVAEIGPQAFYGNQLTAVQLPNSLTTIREWAFGDNQLASLIIPNSVTEIEWAAFRDNQLTTLGISNSLTTINSNTFANNLLTTVNIPSSVTTIREDAFRGNQLSTLAIPNHVTEISTGAFSDNNLTEVTLSNGLTTISGGMFRNNQLTEVMIPNSITEIEGGAFADNQIQHLELSSTVTKIGESAFEANQLTELVIPSSVREIDQMAFGQNQISELTIEEGLETIGAAAFMENQLTDLTIPGSVKSIGPSAFNKNQLTKLTIKDGVETIDPYAFVYNQLTEVTLPASVTSVGISAFGANEIRDLMILNPNAILGDNLFDIVFGGDIIYENTFEVTIYGEDPSTARTYALNNGHSFQEISAELENLELDIPGLHFDPNERSFSLVTNASSVVVTPTPVVPLAEVQINQTVIPYGTSSTLIPLDEGLETIVVDVIASEAWAEQYQIALTVDRTDPAIELTPNPVSATNGDVTVTADVDGTGCGIASQKWADGERTANFFTAGGTDFADDFTVIANGTYTVYARDEAGNEAVKTITIGNIHRDGPTIQLIANPTGPTNSNVTVTAAVYSTGSGIASQKWADGERTADFFAAGGTDFTGDFTVSENGAYTVYARDEASNEAVKTITIANIHREGPVIDLIANPTALTNSNVTVTAVVYSTGSGIDSQKWADGERTADFFAAGGTDFTGNFMVSANGMYTVYARDEAGNEAVKTIAIANIGIPNTPSPSGSNPAGQAQPVKDPEPKTTVLIDKGIIVIKVTPKDIKEVKQPDGRVVDVVDLPKEIIDQLPKLLDQADRPFVRVEIDDRNPEVRLQLPAGPLGDWTSQHPDIAFETRLNGSSFQLEVNVLDLKQLAAQLGVDVNDLLVSINIKTLEGAELNALVQASNKQGMKLLSEAIEFQLIVSGGGQTLEVSDFGGTYMMKSIVLDAGATKRNNTAVLYDPTAQTFTFVPAITANLRDGRAESVMRVPHNSIYAVMETEPVKFADMTAHWAKSEVERMASKRIVSGVSKTIYAPDRPITRAEFTALLVRALGIRTEAAAAGNVFEDVPASAWYAAVIEAGARSELIAGVSGTRFAPDNRITREQIAVMLANARMLVIDGAAKTKQPTNALSKFDDAAQISSWARDAVAEAVAAGIIQGVDGDRLAPAATATRAQAAVMVERLLREIGFLE</sequence>
<evidence type="ECO:0000256" key="2">
    <source>
        <dbReference type="SAM" id="SignalP"/>
    </source>
</evidence>
<dbReference type="EMBL" id="QRDZ01000005">
    <property type="protein sequence ID" value="RED85149.1"/>
    <property type="molecule type" value="Genomic_DNA"/>
</dbReference>
<dbReference type="Pfam" id="PF00395">
    <property type="entry name" value="SLH"/>
    <property type="match status" value="3"/>
</dbReference>
<evidence type="ECO:0000313" key="4">
    <source>
        <dbReference type="EMBL" id="RED85149.1"/>
    </source>
</evidence>
<organism evidence="4 5">
    <name type="scientific">Cohnella phaseoli</name>
    <dbReference type="NCBI Taxonomy" id="456490"/>
    <lineage>
        <taxon>Bacteria</taxon>
        <taxon>Bacillati</taxon>
        <taxon>Bacillota</taxon>
        <taxon>Bacilli</taxon>
        <taxon>Bacillales</taxon>
        <taxon>Paenibacillaceae</taxon>
        <taxon>Cohnella</taxon>
    </lineage>
</organism>
<dbReference type="Pfam" id="PF13306">
    <property type="entry name" value="LRR_5"/>
    <property type="match status" value="2"/>
</dbReference>
<dbReference type="InterPro" id="IPR026906">
    <property type="entry name" value="LRR_5"/>
</dbReference>
<dbReference type="PANTHER" id="PTHR45661:SF3">
    <property type="entry name" value="IG-LIKE DOMAIN-CONTAINING PROTEIN"/>
    <property type="match status" value="1"/>
</dbReference>
<feature type="domain" description="SLH" evidence="3">
    <location>
        <begin position="1199"/>
        <end position="1259"/>
    </location>
</feature>
<evidence type="ECO:0000259" key="3">
    <source>
        <dbReference type="PROSITE" id="PS51272"/>
    </source>
</evidence>